<organism evidence="2 3">
    <name type="scientific">Coleophoma crateriformis</name>
    <dbReference type="NCBI Taxonomy" id="565419"/>
    <lineage>
        <taxon>Eukaryota</taxon>
        <taxon>Fungi</taxon>
        <taxon>Dikarya</taxon>
        <taxon>Ascomycota</taxon>
        <taxon>Pezizomycotina</taxon>
        <taxon>Leotiomycetes</taxon>
        <taxon>Helotiales</taxon>
        <taxon>Dermateaceae</taxon>
        <taxon>Coleophoma</taxon>
    </lineage>
</organism>
<dbReference type="AlphaFoldDB" id="A0A3D8Q663"/>
<proteinExistence type="predicted"/>
<dbReference type="OrthoDB" id="626167at2759"/>
<sequence>MAPFLKRLLQISQLVMAPLISTPESSGLAAIRVHLTPVFSDFSSASPQPRHLAISMTLSSPEAEVDAELLSLPLVIGNVPSQQYNKDALSASDAAGPLDLEVRDDGNTRKWFVQRRTVGEVTVAFTAKPRVVNSDTPPGPRIDLREQFGGLLGVGSTFLPLPSDRDSTSQYHCTLQWDLSKSPKGTRSVWSFGEGTGPIVRTGSLSVLRDSVIGVGPLRSFVDASVDPSGDIFNVYWFGDPEFDVLQFGEDTKVLFEKMSKFFGEASSKENSYRIFLRNTPRGNGGMAFQRSFILEYDKDISRLEHTVFPVVAHEMVHNWPLLGKETDGSDQDIDTSDESWYSEGVANYYATMLPYRFGLRDKAYVIKQVNDFLSGYYTSPVVTMSNSEATRLSWQEPNALRLRYNRGFTYILKVGAQLRDKSRSKTTLDKVIYELLERKRHGQSYKLKDWLAILCRELGQSAVDEFYEMADGKLVIPQPDFLSQEFGMKLVRQDQEILELGFDASSINDRVISGLKTGTRASEAGVKDGDKILGNSFMFEIGDDYQAIMNLVVRRPHGPGEQELRLSYWPRAYEKAECYQLIEA</sequence>
<accession>A0A3D8Q663</accession>
<dbReference type="Gene3D" id="1.10.390.10">
    <property type="entry name" value="Neutral Protease Domain 2"/>
    <property type="match status" value="1"/>
</dbReference>
<keyword evidence="3" id="KW-1185">Reference proteome</keyword>
<dbReference type="EMBL" id="PDLN01000023">
    <property type="protein sequence ID" value="RDW57345.1"/>
    <property type="molecule type" value="Genomic_DNA"/>
</dbReference>
<dbReference type="Proteomes" id="UP000256328">
    <property type="component" value="Unassembled WGS sequence"/>
</dbReference>
<comment type="caution">
    <text evidence="2">The sequence shown here is derived from an EMBL/GenBank/DDBJ whole genome shotgun (WGS) entry which is preliminary data.</text>
</comment>
<dbReference type="InterPro" id="IPR007963">
    <property type="entry name" value="Peptidase_M61_catalytic"/>
</dbReference>
<dbReference type="InterPro" id="IPR027268">
    <property type="entry name" value="Peptidase_M4/M1_CTD_sf"/>
</dbReference>
<evidence type="ECO:0000259" key="1">
    <source>
        <dbReference type="Pfam" id="PF05299"/>
    </source>
</evidence>
<evidence type="ECO:0000313" key="3">
    <source>
        <dbReference type="Proteomes" id="UP000256328"/>
    </source>
</evidence>
<reference evidence="2 3" key="1">
    <citation type="journal article" date="2018" name="IMA Fungus">
        <title>IMA Genome-F 9: Draft genome sequence of Annulohypoxylon stygium, Aspergillus mulundensis, Berkeleyomyces basicola (syn. Thielaviopsis basicola), Ceratocystis smalleyi, two Cercospora beticola strains, Coleophoma cylindrospora, Fusarium fracticaudum, Phialophora cf. hyalina, and Morchella septimelata.</title>
        <authorList>
            <person name="Wingfield B.D."/>
            <person name="Bills G.F."/>
            <person name="Dong Y."/>
            <person name="Huang W."/>
            <person name="Nel W.J."/>
            <person name="Swalarsk-Parry B.S."/>
            <person name="Vaghefi N."/>
            <person name="Wilken P.M."/>
            <person name="An Z."/>
            <person name="de Beer Z.W."/>
            <person name="De Vos L."/>
            <person name="Chen L."/>
            <person name="Duong T.A."/>
            <person name="Gao Y."/>
            <person name="Hammerbacher A."/>
            <person name="Kikkert J.R."/>
            <person name="Li Y."/>
            <person name="Li H."/>
            <person name="Li K."/>
            <person name="Li Q."/>
            <person name="Liu X."/>
            <person name="Ma X."/>
            <person name="Naidoo K."/>
            <person name="Pethybridge S.J."/>
            <person name="Sun J."/>
            <person name="Steenkamp E.T."/>
            <person name="van der Nest M.A."/>
            <person name="van Wyk S."/>
            <person name="Wingfield M.J."/>
            <person name="Xiong C."/>
            <person name="Yue Q."/>
            <person name="Zhang X."/>
        </authorList>
    </citation>
    <scope>NUCLEOTIDE SEQUENCE [LARGE SCALE GENOMIC DNA]</scope>
    <source>
        <strain evidence="2 3">BP5796</strain>
    </source>
</reference>
<protein>
    <submittedName>
        <fullName evidence="2">Peptidase m61-containing protein</fullName>
    </submittedName>
</protein>
<gene>
    <name evidence="2" type="ORF">BP5796_12795</name>
</gene>
<feature type="domain" description="Peptidase M61 catalytic" evidence="1">
    <location>
        <begin position="311"/>
        <end position="391"/>
    </location>
</feature>
<dbReference type="Pfam" id="PF05299">
    <property type="entry name" value="Peptidase_M61"/>
    <property type="match status" value="1"/>
</dbReference>
<dbReference type="SUPFAM" id="SSF55486">
    <property type="entry name" value="Metalloproteases ('zincins'), catalytic domain"/>
    <property type="match status" value="1"/>
</dbReference>
<evidence type="ECO:0000313" key="2">
    <source>
        <dbReference type="EMBL" id="RDW57345.1"/>
    </source>
</evidence>
<name>A0A3D8Q663_9HELO</name>